<evidence type="ECO:0000313" key="1">
    <source>
        <dbReference type="EMBL" id="KAF4372619.1"/>
    </source>
</evidence>
<accession>A0A7J6FS45</accession>
<organism evidence="1 2">
    <name type="scientific">Cannabis sativa</name>
    <name type="common">Hemp</name>
    <name type="synonym">Marijuana</name>
    <dbReference type="NCBI Taxonomy" id="3483"/>
    <lineage>
        <taxon>Eukaryota</taxon>
        <taxon>Viridiplantae</taxon>
        <taxon>Streptophyta</taxon>
        <taxon>Embryophyta</taxon>
        <taxon>Tracheophyta</taxon>
        <taxon>Spermatophyta</taxon>
        <taxon>Magnoliopsida</taxon>
        <taxon>eudicotyledons</taxon>
        <taxon>Gunneridae</taxon>
        <taxon>Pentapetalae</taxon>
        <taxon>rosids</taxon>
        <taxon>fabids</taxon>
        <taxon>Rosales</taxon>
        <taxon>Cannabaceae</taxon>
        <taxon>Cannabis</taxon>
    </lineage>
</organism>
<reference evidence="1 2" key="1">
    <citation type="journal article" date="2020" name="bioRxiv">
        <title>Sequence and annotation of 42 cannabis genomes reveals extensive copy number variation in cannabinoid synthesis and pathogen resistance genes.</title>
        <authorList>
            <person name="Mckernan K.J."/>
            <person name="Helbert Y."/>
            <person name="Kane L.T."/>
            <person name="Ebling H."/>
            <person name="Zhang L."/>
            <person name="Liu B."/>
            <person name="Eaton Z."/>
            <person name="Mclaughlin S."/>
            <person name="Kingan S."/>
            <person name="Baybayan P."/>
            <person name="Concepcion G."/>
            <person name="Jordan M."/>
            <person name="Riva A."/>
            <person name="Barbazuk W."/>
            <person name="Harkins T."/>
        </authorList>
    </citation>
    <scope>NUCLEOTIDE SEQUENCE [LARGE SCALE GENOMIC DNA]</scope>
    <source>
        <strain evidence="2">cv. Jamaican Lion 4</strain>
        <tissue evidence="1">Leaf</tissue>
    </source>
</reference>
<dbReference type="Proteomes" id="UP000525078">
    <property type="component" value="Unassembled WGS sequence"/>
</dbReference>
<evidence type="ECO:0000313" key="2">
    <source>
        <dbReference type="Proteomes" id="UP000525078"/>
    </source>
</evidence>
<sequence>FGVINLVEHYLYLAFKGFEIDTSKDGNLDDNNDVPMEENQVVGQDLNESTLDLSLGLNAHDSNHNSKADHIDC</sequence>
<proteinExistence type="predicted"/>
<gene>
    <name evidence="1" type="ORF">F8388_027292</name>
</gene>
<protein>
    <submittedName>
        <fullName evidence="1">Uncharacterized protein</fullName>
    </submittedName>
</protein>
<dbReference type="AlphaFoldDB" id="A0A7J6FS45"/>
<feature type="non-terminal residue" evidence="1">
    <location>
        <position position="73"/>
    </location>
</feature>
<dbReference type="EMBL" id="JAATIP010000105">
    <property type="protein sequence ID" value="KAF4372619.1"/>
    <property type="molecule type" value="Genomic_DNA"/>
</dbReference>
<name>A0A7J6FS45_CANSA</name>
<comment type="caution">
    <text evidence="1">The sequence shown here is derived from an EMBL/GenBank/DDBJ whole genome shotgun (WGS) entry which is preliminary data.</text>
</comment>